<gene>
    <name evidence="2" type="ORF">DPMN_128389</name>
</gene>
<organism evidence="2 3">
    <name type="scientific">Dreissena polymorpha</name>
    <name type="common">Zebra mussel</name>
    <name type="synonym">Mytilus polymorpha</name>
    <dbReference type="NCBI Taxonomy" id="45954"/>
    <lineage>
        <taxon>Eukaryota</taxon>
        <taxon>Metazoa</taxon>
        <taxon>Spiralia</taxon>
        <taxon>Lophotrochozoa</taxon>
        <taxon>Mollusca</taxon>
        <taxon>Bivalvia</taxon>
        <taxon>Autobranchia</taxon>
        <taxon>Heteroconchia</taxon>
        <taxon>Euheterodonta</taxon>
        <taxon>Imparidentia</taxon>
        <taxon>Neoheterodontei</taxon>
        <taxon>Myida</taxon>
        <taxon>Dreissenoidea</taxon>
        <taxon>Dreissenidae</taxon>
        <taxon>Dreissena</taxon>
    </lineage>
</organism>
<sequence>MGYRRRKEQESERKTDQRSRNKEDYKEKENAREEKEHLEHQENEDRNRQTTRPSAALNNKNQLLPFAAQEPIQKEEREIADTQPLSRNTNLQLIKIALKTLIHLPRQPQSLETDVPSRCLLEVEKPTARRCNSFSSEDYKTGAAEMDGMDLYDDAEVNKL</sequence>
<dbReference type="Proteomes" id="UP000828390">
    <property type="component" value="Unassembled WGS sequence"/>
</dbReference>
<feature type="compositionally biased region" description="Polar residues" evidence="1">
    <location>
        <begin position="50"/>
        <end position="62"/>
    </location>
</feature>
<evidence type="ECO:0000256" key="1">
    <source>
        <dbReference type="SAM" id="MobiDB-lite"/>
    </source>
</evidence>
<reference evidence="2" key="1">
    <citation type="journal article" date="2019" name="bioRxiv">
        <title>The Genome of the Zebra Mussel, Dreissena polymorpha: A Resource for Invasive Species Research.</title>
        <authorList>
            <person name="McCartney M.A."/>
            <person name="Auch B."/>
            <person name="Kono T."/>
            <person name="Mallez S."/>
            <person name="Zhang Y."/>
            <person name="Obille A."/>
            <person name="Becker A."/>
            <person name="Abrahante J.E."/>
            <person name="Garbe J."/>
            <person name="Badalamenti J.P."/>
            <person name="Herman A."/>
            <person name="Mangelson H."/>
            <person name="Liachko I."/>
            <person name="Sullivan S."/>
            <person name="Sone E.D."/>
            <person name="Koren S."/>
            <person name="Silverstein K.A.T."/>
            <person name="Beckman K.B."/>
            <person name="Gohl D.M."/>
        </authorList>
    </citation>
    <scope>NUCLEOTIDE SEQUENCE</scope>
    <source>
        <strain evidence="2">Duluth1</strain>
        <tissue evidence="2">Whole animal</tissue>
    </source>
</reference>
<feature type="region of interest" description="Disordered" evidence="1">
    <location>
        <begin position="1"/>
        <end position="72"/>
    </location>
</feature>
<proteinExistence type="predicted"/>
<protein>
    <submittedName>
        <fullName evidence="2">Uncharacterized protein</fullName>
    </submittedName>
</protein>
<dbReference type="EMBL" id="JAIWYP010000005">
    <property type="protein sequence ID" value="KAH3826483.1"/>
    <property type="molecule type" value="Genomic_DNA"/>
</dbReference>
<evidence type="ECO:0000313" key="2">
    <source>
        <dbReference type="EMBL" id="KAH3826483.1"/>
    </source>
</evidence>
<name>A0A9D4H307_DREPO</name>
<dbReference type="AlphaFoldDB" id="A0A9D4H307"/>
<reference evidence="2" key="2">
    <citation type="submission" date="2020-11" db="EMBL/GenBank/DDBJ databases">
        <authorList>
            <person name="McCartney M.A."/>
            <person name="Auch B."/>
            <person name="Kono T."/>
            <person name="Mallez S."/>
            <person name="Becker A."/>
            <person name="Gohl D.M."/>
            <person name="Silverstein K.A.T."/>
            <person name="Koren S."/>
            <person name="Bechman K.B."/>
            <person name="Herman A."/>
            <person name="Abrahante J.E."/>
            <person name="Garbe J."/>
        </authorList>
    </citation>
    <scope>NUCLEOTIDE SEQUENCE</scope>
    <source>
        <strain evidence="2">Duluth1</strain>
        <tissue evidence="2">Whole animal</tissue>
    </source>
</reference>
<feature type="compositionally biased region" description="Basic and acidic residues" evidence="1">
    <location>
        <begin position="7"/>
        <end position="48"/>
    </location>
</feature>
<keyword evidence="3" id="KW-1185">Reference proteome</keyword>
<evidence type="ECO:0000313" key="3">
    <source>
        <dbReference type="Proteomes" id="UP000828390"/>
    </source>
</evidence>
<accession>A0A9D4H307</accession>
<comment type="caution">
    <text evidence="2">The sequence shown here is derived from an EMBL/GenBank/DDBJ whole genome shotgun (WGS) entry which is preliminary data.</text>
</comment>